<proteinExistence type="predicted"/>
<organism evidence="1 2">
    <name type="scientific">Dendrobium catenatum</name>
    <dbReference type="NCBI Taxonomy" id="906689"/>
    <lineage>
        <taxon>Eukaryota</taxon>
        <taxon>Viridiplantae</taxon>
        <taxon>Streptophyta</taxon>
        <taxon>Embryophyta</taxon>
        <taxon>Tracheophyta</taxon>
        <taxon>Spermatophyta</taxon>
        <taxon>Magnoliopsida</taxon>
        <taxon>Liliopsida</taxon>
        <taxon>Asparagales</taxon>
        <taxon>Orchidaceae</taxon>
        <taxon>Epidendroideae</taxon>
        <taxon>Malaxideae</taxon>
        <taxon>Dendrobiinae</taxon>
        <taxon>Dendrobium</taxon>
    </lineage>
</organism>
<gene>
    <name evidence="1" type="ORF">MA16_Dca005533</name>
</gene>
<reference evidence="1 2" key="1">
    <citation type="journal article" date="2016" name="Sci. Rep.">
        <title>The Dendrobium catenatum Lindl. genome sequence provides insights into polysaccharide synthase, floral development and adaptive evolution.</title>
        <authorList>
            <person name="Zhang G.Q."/>
            <person name="Xu Q."/>
            <person name="Bian C."/>
            <person name="Tsai W.C."/>
            <person name="Yeh C.M."/>
            <person name="Liu K.W."/>
            <person name="Yoshida K."/>
            <person name="Zhang L.S."/>
            <person name="Chang S.B."/>
            <person name="Chen F."/>
            <person name="Shi Y."/>
            <person name="Su Y.Y."/>
            <person name="Zhang Y.Q."/>
            <person name="Chen L.J."/>
            <person name="Yin Y."/>
            <person name="Lin M."/>
            <person name="Huang H."/>
            <person name="Deng H."/>
            <person name="Wang Z.W."/>
            <person name="Zhu S.L."/>
            <person name="Zhao X."/>
            <person name="Deng C."/>
            <person name="Niu S.C."/>
            <person name="Huang J."/>
            <person name="Wang M."/>
            <person name="Liu G.H."/>
            <person name="Yang H.J."/>
            <person name="Xiao X.J."/>
            <person name="Hsiao Y.Y."/>
            <person name="Wu W.L."/>
            <person name="Chen Y.Y."/>
            <person name="Mitsuda N."/>
            <person name="Ohme-Takagi M."/>
            <person name="Luo Y.B."/>
            <person name="Van de Peer Y."/>
            <person name="Liu Z.J."/>
        </authorList>
    </citation>
    <scope>NUCLEOTIDE SEQUENCE [LARGE SCALE GENOMIC DNA]</scope>
    <source>
        <tissue evidence="1">The whole plant</tissue>
    </source>
</reference>
<dbReference type="AlphaFoldDB" id="A0A2I0WPY7"/>
<evidence type="ECO:0000313" key="2">
    <source>
        <dbReference type="Proteomes" id="UP000233837"/>
    </source>
</evidence>
<dbReference type="Proteomes" id="UP000233837">
    <property type="component" value="Unassembled WGS sequence"/>
</dbReference>
<reference evidence="1 2" key="2">
    <citation type="journal article" date="2017" name="Nature">
        <title>The Apostasia genome and the evolution of orchids.</title>
        <authorList>
            <person name="Zhang G.Q."/>
            <person name="Liu K.W."/>
            <person name="Li Z."/>
            <person name="Lohaus R."/>
            <person name="Hsiao Y.Y."/>
            <person name="Niu S.C."/>
            <person name="Wang J.Y."/>
            <person name="Lin Y.C."/>
            <person name="Xu Q."/>
            <person name="Chen L.J."/>
            <person name="Yoshida K."/>
            <person name="Fujiwara S."/>
            <person name="Wang Z.W."/>
            <person name="Zhang Y.Q."/>
            <person name="Mitsuda N."/>
            <person name="Wang M."/>
            <person name="Liu G.H."/>
            <person name="Pecoraro L."/>
            <person name="Huang H.X."/>
            <person name="Xiao X.J."/>
            <person name="Lin M."/>
            <person name="Wu X.Y."/>
            <person name="Wu W.L."/>
            <person name="Chen Y.Y."/>
            <person name="Chang S.B."/>
            <person name="Sakamoto S."/>
            <person name="Ohme-Takagi M."/>
            <person name="Yagi M."/>
            <person name="Zeng S.J."/>
            <person name="Shen C.Y."/>
            <person name="Yeh C.M."/>
            <person name="Luo Y.B."/>
            <person name="Tsai W.C."/>
            <person name="Van de Peer Y."/>
            <person name="Liu Z.J."/>
        </authorList>
    </citation>
    <scope>NUCLEOTIDE SEQUENCE [LARGE SCALE GENOMIC DNA]</scope>
    <source>
        <tissue evidence="1">The whole plant</tissue>
    </source>
</reference>
<dbReference type="EMBL" id="KZ502486">
    <property type="protein sequence ID" value="PKU77701.1"/>
    <property type="molecule type" value="Genomic_DNA"/>
</dbReference>
<protein>
    <submittedName>
        <fullName evidence="1">Uncharacterized protein</fullName>
    </submittedName>
</protein>
<evidence type="ECO:0000313" key="1">
    <source>
        <dbReference type="EMBL" id="PKU77701.1"/>
    </source>
</evidence>
<accession>A0A2I0WPY7</accession>
<sequence>MRRSVQFAKSLLRQGRWPSSFLASMYSTRTAFAMAWNSTTLVQFAGMSSQRVIMTMSSERVIGMKRQRRLWRWRLQVLVVRVGHLRDLRSRMPMGNDQTRWSRGLGYRYLAIQGIKVSS</sequence>
<keyword evidence="2" id="KW-1185">Reference proteome</keyword>
<name>A0A2I0WPY7_9ASPA</name>